<sequence length="382" mass="41302">MSPHLPLLEISGSPRDRGHAHGEGFREQIRALLPAYFDYLDRTSRSHRVEPLTKPRTLEIAGTYLGPADACAPDLLEEAQGIAEGAGVPFAEVLALNAFLDLFDYLSPAFVEAGCTTLMVPGGPDGTGAVIAQNYDLPSLFAPAAVLLKATRVGGPDALIYTTAGMLGCAGLNSAGIGVVINNLIPADAGPGLPYPFVVRRILSAERIGGAIDAVLASTPRASGMNYVLCDRHGEIYDLETSARDYEVLCPFDGPMAHANHYLTERLKPLERRAWDQRGQTIARWGRATRLLRTTSRPDAAALRTTLADHVNSPIAICRHEQDVGGEPCGQTICGIVLEPPRRRAHFARGPVCENEWVSYELQETGREIDWEGIRARTVATF</sequence>
<protein>
    <recommendedName>
        <fullName evidence="1">Peptidase C45 hydrolase domain-containing protein</fullName>
    </recommendedName>
</protein>
<dbReference type="AlphaFoldDB" id="A0A1F6CVI7"/>
<dbReference type="Gene3D" id="1.10.10.2120">
    <property type="match status" value="1"/>
</dbReference>
<evidence type="ECO:0000313" key="2">
    <source>
        <dbReference type="EMBL" id="OGG53186.1"/>
    </source>
</evidence>
<gene>
    <name evidence="2" type="ORF">A3F84_13585</name>
</gene>
<name>A0A1F6CVI7_HANXR</name>
<evidence type="ECO:0000313" key="3">
    <source>
        <dbReference type="Proteomes" id="UP000178606"/>
    </source>
</evidence>
<dbReference type="NCBIfam" id="NF040521">
    <property type="entry name" value="C45_proenzyme"/>
    <property type="match status" value="1"/>
</dbReference>
<dbReference type="Gene3D" id="3.60.60.10">
    <property type="entry name" value="Penicillin V Acylase, Chain A"/>
    <property type="match status" value="1"/>
</dbReference>
<accession>A0A1F6CVI7</accession>
<evidence type="ECO:0000259" key="1">
    <source>
        <dbReference type="Pfam" id="PF03417"/>
    </source>
</evidence>
<proteinExistence type="predicted"/>
<dbReference type="Pfam" id="PF03417">
    <property type="entry name" value="AAT"/>
    <property type="match status" value="1"/>
</dbReference>
<dbReference type="InterPro" id="IPR005079">
    <property type="entry name" value="Peptidase_C45_hydrolase"/>
</dbReference>
<dbReference type="InterPro" id="IPR047801">
    <property type="entry name" value="Peptidase_C45"/>
</dbReference>
<dbReference type="InterPro" id="IPR047794">
    <property type="entry name" value="C45_proenzyme-like"/>
</dbReference>
<comment type="caution">
    <text evidence="2">The sequence shown here is derived from an EMBL/GenBank/DDBJ whole genome shotgun (WGS) entry which is preliminary data.</text>
</comment>
<dbReference type="PANTHER" id="PTHR34180">
    <property type="entry name" value="PEPTIDASE C45"/>
    <property type="match status" value="1"/>
</dbReference>
<dbReference type="PANTHER" id="PTHR34180:SF1">
    <property type="entry name" value="BETA-ALANYL-DOPAMINE_CARCININE HYDROLASE"/>
    <property type="match status" value="1"/>
</dbReference>
<dbReference type="EMBL" id="MFKF01000125">
    <property type="protein sequence ID" value="OGG53186.1"/>
    <property type="molecule type" value="Genomic_DNA"/>
</dbReference>
<dbReference type="Proteomes" id="UP000178606">
    <property type="component" value="Unassembled WGS sequence"/>
</dbReference>
<organism evidence="2 3">
    <name type="scientific">Handelsmanbacteria sp. (strain RIFCSPLOWO2_12_FULL_64_10)</name>
    <dbReference type="NCBI Taxonomy" id="1817868"/>
    <lineage>
        <taxon>Bacteria</taxon>
        <taxon>Candidatus Handelsmaniibacteriota</taxon>
    </lineage>
</organism>
<feature type="domain" description="Peptidase C45 hydrolase" evidence="1">
    <location>
        <begin position="128"/>
        <end position="347"/>
    </location>
</feature>
<reference evidence="2 3" key="1">
    <citation type="journal article" date="2016" name="Nat. Commun.">
        <title>Thousands of microbial genomes shed light on interconnected biogeochemical processes in an aquifer system.</title>
        <authorList>
            <person name="Anantharaman K."/>
            <person name="Brown C.T."/>
            <person name="Hug L.A."/>
            <person name="Sharon I."/>
            <person name="Castelle C.J."/>
            <person name="Probst A.J."/>
            <person name="Thomas B.C."/>
            <person name="Singh A."/>
            <person name="Wilkins M.J."/>
            <person name="Karaoz U."/>
            <person name="Brodie E.L."/>
            <person name="Williams K.H."/>
            <person name="Hubbard S.S."/>
            <person name="Banfield J.F."/>
        </authorList>
    </citation>
    <scope>NUCLEOTIDE SEQUENCE [LARGE SCALE GENOMIC DNA]</scope>
    <source>
        <strain evidence="3">RIFCSPLOWO2_12_FULL_64_10</strain>
    </source>
</reference>